<keyword evidence="1" id="KW-0732">Signal</keyword>
<dbReference type="AlphaFoldDB" id="A0A7L5AJ09"/>
<reference evidence="2 3" key="1">
    <citation type="submission" date="2016-09" db="EMBL/GenBank/DDBJ databases">
        <title>Complete genome sequence of microbes from the polar regions.</title>
        <authorList>
            <person name="Liao L."/>
            <person name="Chen B."/>
        </authorList>
    </citation>
    <scope>NUCLEOTIDE SEQUENCE [LARGE SCALE GENOMIC DNA]</scope>
    <source>
        <strain evidence="2 3">ZS314</strain>
    </source>
</reference>
<sequence length="140" mass="14416">MSNWQRRTLGTAVVLSVGVSLVACSATSVQESPNGRLIAVSGQASDAQEQALATGTVVWGRGDCMVVEAEETYLIVFPRGTTIGDSEKVTLPNGSVISAGDEVGLGGGFHLASTAKSELSAIPEACLTEEVFWATGEVAE</sequence>
<dbReference type="KEGG" id="mant:BHD05_06740"/>
<dbReference type="Proteomes" id="UP000464507">
    <property type="component" value="Chromosome"/>
</dbReference>
<feature type="chain" id="PRO_5029864864" description="Lipoprotein" evidence="1">
    <location>
        <begin position="26"/>
        <end position="140"/>
    </location>
</feature>
<dbReference type="RefSeq" id="WP_161885747.1">
    <property type="nucleotide sequence ID" value="NZ_CP017146.1"/>
</dbReference>
<keyword evidence="3" id="KW-1185">Reference proteome</keyword>
<dbReference type="PROSITE" id="PS51257">
    <property type="entry name" value="PROKAR_LIPOPROTEIN"/>
    <property type="match status" value="1"/>
</dbReference>
<evidence type="ECO:0000313" key="3">
    <source>
        <dbReference type="Proteomes" id="UP000464507"/>
    </source>
</evidence>
<organism evidence="2 3">
    <name type="scientific">Marisediminicola antarctica</name>
    <dbReference type="NCBI Taxonomy" id="674079"/>
    <lineage>
        <taxon>Bacteria</taxon>
        <taxon>Bacillati</taxon>
        <taxon>Actinomycetota</taxon>
        <taxon>Actinomycetes</taxon>
        <taxon>Micrococcales</taxon>
        <taxon>Microbacteriaceae</taxon>
        <taxon>Marisediminicola</taxon>
    </lineage>
</organism>
<evidence type="ECO:0000256" key="1">
    <source>
        <dbReference type="SAM" id="SignalP"/>
    </source>
</evidence>
<feature type="signal peptide" evidence="1">
    <location>
        <begin position="1"/>
        <end position="25"/>
    </location>
</feature>
<evidence type="ECO:0008006" key="4">
    <source>
        <dbReference type="Google" id="ProtNLM"/>
    </source>
</evidence>
<proteinExistence type="predicted"/>
<gene>
    <name evidence="2" type="ORF">BHD05_06740</name>
</gene>
<dbReference type="EMBL" id="CP017146">
    <property type="protein sequence ID" value="QHO69384.1"/>
    <property type="molecule type" value="Genomic_DNA"/>
</dbReference>
<name>A0A7L5AJ09_9MICO</name>
<accession>A0A7L5AJ09</accession>
<evidence type="ECO:0000313" key="2">
    <source>
        <dbReference type="EMBL" id="QHO69384.1"/>
    </source>
</evidence>
<protein>
    <recommendedName>
        <fullName evidence="4">Lipoprotein</fullName>
    </recommendedName>
</protein>